<reference evidence="1 2" key="1">
    <citation type="journal article" date="2020" name="ISME J.">
        <title>Uncovering the hidden diversity of litter-decomposition mechanisms in mushroom-forming fungi.</title>
        <authorList>
            <person name="Floudas D."/>
            <person name="Bentzer J."/>
            <person name="Ahren D."/>
            <person name="Johansson T."/>
            <person name="Persson P."/>
            <person name="Tunlid A."/>
        </authorList>
    </citation>
    <scope>NUCLEOTIDE SEQUENCE [LARGE SCALE GENOMIC DNA]</scope>
    <source>
        <strain evidence="1 2">CBS 406.79</strain>
    </source>
</reference>
<gene>
    <name evidence="1" type="ORF">D9757_002220</name>
</gene>
<dbReference type="EMBL" id="JAACJN010000005">
    <property type="protein sequence ID" value="KAF5392511.1"/>
    <property type="molecule type" value="Genomic_DNA"/>
</dbReference>
<keyword evidence="2" id="KW-1185">Reference proteome</keyword>
<comment type="caution">
    <text evidence="1">The sequence shown here is derived from an EMBL/GenBank/DDBJ whole genome shotgun (WGS) entry which is preliminary data.</text>
</comment>
<name>A0A8H5MG52_9AGAR</name>
<dbReference type="AlphaFoldDB" id="A0A8H5MG52"/>
<evidence type="ECO:0000313" key="1">
    <source>
        <dbReference type="EMBL" id="KAF5392511.1"/>
    </source>
</evidence>
<sequence>MSLSERLKSRQNQAHLVEFLSFADDSSDLETEHRECLEALRLLSLASAQLSCSSDLEKYSQYIALHAKYRTMLERGFIAWTNTWLFELQTESTASLSMLEHFQSPSAGCPSRALLRYRSVLEIKDFQITGVCAPNNPGPVVAEHLPLEPRDLRRISRDGVLEEQVRMKKVAETEPHDDGQSGNASVETLTASHPETLLLYHHHLAGASVTCEPPFPYLGPASDVGCIPRLPVVLLLDMPVRLDSVSNENKRTQ</sequence>
<accession>A0A8H5MG52</accession>
<protein>
    <submittedName>
        <fullName evidence="1">Uncharacterized protein</fullName>
    </submittedName>
</protein>
<organism evidence="1 2">
    <name type="scientific">Collybiopsis confluens</name>
    <dbReference type="NCBI Taxonomy" id="2823264"/>
    <lineage>
        <taxon>Eukaryota</taxon>
        <taxon>Fungi</taxon>
        <taxon>Dikarya</taxon>
        <taxon>Basidiomycota</taxon>
        <taxon>Agaricomycotina</taxon>
        <taxon>Agaricomycetes</taxon>
        <taxon>Agaricomycetidae</taxon>
        <taxon>Agaricales</taxon>
        <taxon>Marasmiineae</taxon>
        <taxon>Omphalotaceae</taxon>
        <taxon>Collybiopsis</taxon>
    </lineage>
</organism>
<dbReference type="Proteomes" id="UP000518752">
    <property type="component" value="Unassembled WGS sequence"/>
</dbReference>
<proteinExistence type="predicted"/>
<evidence type="ECO:0000313" key="2">
    <source>
        <dbReference type="Proteomes" id="UP000518752"/>
    </source>
</evidence>